<dbReference type="Proteomes" id="UP000605099">
    <property type="component" value="Unassembled WGS sequence"/>
</dbReference>
<keyword evidence="4" id="KW-1185">Reference proteome</keyword>
<gene>
    <name evidence="3" type="ORF">GCM10011349_28900</name>
</gene>
<dbReference type="Gene3D" id="3.40.30.10">
    <property type="entry name" value="Glutaredoxin"/>
    <property type="match status" value="1"/>
</dbReference>
<evidence type="ECO:0000256" key="1">
    <source>
        <dbReference type="SAM" id="SignalP"/>
    </source>
</evidence>
<sequence>MKLAGMKTALGAMVLAAGAMTCVSASAKTSKSLEKASTNWNSRIEMTADGSHRFGNPDAPVKLTEYVSYTCPHCAHYQQQSDPVLRLTVVPKGKVQVTVTNLLRNPVDLTVAMLANCGDPKRFFVRHNAFFATQDTWLQKAIDATKSQQQRWYQGPMIDRMRAMASDLDLYKIMSGWGIDRAQTDACLADKAMLEKLSNQQAEIAKLGLKSTPSFTLNGKVLTDVHDWTGVSTAITSALADERDGTV</sequence>
<evidence type="ECO:0000313" key="3">
    <source>
        <dbReference type="EMBL" id="GGN53855.1"/>
    </source>
</evidence>
<organism evidence="3 4">
    <name type="scientific">Novosphingobium indicum</name>
    <dbReference type="NCBI Taxonomy" id="462949"/>
    <lineage>
        <taxon>Bacteria</taxon>
        <taxon>Pseudomonadati</taxon>
        <taxon>Pseudomonadota</taxon>
        <taxon>Alphaproteobacteria</taxon>
        <taxon>Sphingomonadales</taxon>
        <taxon>Sphingomonadaceae</taxon>
        <taxon>Novosphingobium</taxon>
    </lineage>
</organism>
<feature type="signal peptide" evidence="1">
    <location>
        <begin position="1"/>
        <end position="27"/>
    </location>
</feature>
<dbReference type="SUPFAM" id="SSF52833">
    <property type="entry name" value="Thioredoxin-like"/>
    <property type="match status" value="1"/>
</dbReference>
<accession>A0ABQ2JRZ8</accession>
<dbReference type="EMBL" id="BMLK01000013">
    <property type="protein sequence ID" value="GGN53855.1"/>
    <property type="molecule type" value="Genomic_DNA"/>
</dbReference>
<feature type="domain" description="Thioredoxin-like fold" evidence="2">
    <location>
        <begin position="49"/>
        <end position="235"/>
    </location>
</feature>
<dbReference type="Gene3D" id="1.10.40.110">
    <property type="match status" value="1"/>
</dbReference>
<dbReference type="InterPro" id="IPR012336">
    <property type="entry name" value="Thioredoxin-like_fold"/>
</dbReference>
<protein>
    <recommendedName>
        <fullName evidence="2">Thioredoxin-like fold domain-containing protein</fullName>
    </recommendedName>
</protein>
<dbReference type="InterPro" id="IPR036249">
    <property type="entry name" value="Thioredoxin-like_sf"/>
</dbReference>
<keyword evidence="1" id="KW-0732">Signal</keyword>
<evidence type="ECO:0000259" key="2">
    <source>
        <dbReference type="Pfam" id="PF13462"/>
    </source>
</evidence>
<dbReference type="Pfam" id="PF13462">
    <property type="entry name" value="Thioredoxin_4"/>
    <property type="match status" value="1"/>
</dbReference>
<name>A0ABQ2JRZ8_9SPHN</name>
<proteinExistence type="predicted"/>
<evidence type="ECO:0000313" key="4">
    <source>
        <dbReference type="Proteomes" id="UP000605099"/>
    </source>
</evidence>
<dbReference type="RefSeq" id="WP_188820594.1">
    <property type="nucleotide sequence ID" value="NZ_BMLK01000013.1"/>
</dbReference>
<reference evidence="4" key="1">
    <citation type="journal article" date="2019" name="Int. J. Syst. Evol. Microbiol.">
        <title>The Global Catalogue of Microorganisms (GCM) 10K type strain sequencing project: providing services to taxonomists for standard genome sequencing and annotation.</title>
        <authorList>
            <consortium name="The Broad Institute Genomics Platform"/>
            <consortium name="The Broad Institute Genome Sequencing Center for Infectious Disease"/>
            <person name="Wu L."/>
            <person name="Ma J."/>
        </authorList>
    </citation>
    <scope>NUCLEOTIDE SEQUENCE [LARGE SCALE GENOMIC DNA]</scope>
    <source>
        <strain evidence="4">CGMCC 1.6784</strain>
    </source>
</reference>
<comment type="caution">
    <text evidence="3">The sequence shown here is derived from an EMBL/GenBank/DDBJ whole genome shotgun (WGS) entry which is preliminary data.</text>
</comment>
<feature type="chain" id="PRO_5046729398" description="Thioredoxin-like fold domain-containing protein" evidence="1">
    <location>
        <begin position="28"/>
        <end position="247"/>
    </location>
</feature>